<sequence>MLSSLNTGKQVATLNVEYMSVNDNLDPPLKRTAVRIAACIVLTALFCGLLMGALMYSAPHNAFIVAMGDIFVTGGFPTFEGPGGAWLALAAGLMWGLCFILAGAFPYTAWLIYRANNDYKDSVMKQKMETYYGASALKQSSKRAE</sequence>
<proteinExistence type="predicted"/>
<dbReference type="EMBL" id="CP034464">
    <property type="protein sequence ID" value="AZP12437.1"/>
    <property type="molecule type" value="Genomic_DNA"/>
</dbReference>
<reference evidence="2 3" key="1">
    <citation type="journal article" date="2011" name="Int. J. Syst. Evol. Microbiol.">
        <title>Description of Undibacterium oligocarboniphilum sp. nov., isolated from purified water, and Undibacterium pigrum strain CCUG 49012 as the type strain of Undibacterium parvum sp. nov., and emended descriptions of the genus Undibacterium and the species Undibacterium pigrum.</title>
        <authorList>
            <person name="Eder W."/>
            <person name="Wanner G."/>
            <person name="Ludwig W."/>
            <person name="Busse H.J."/>
            <person name="Ziemke-Kageler F."/>
            <person name="Lang E."/>
        </authorList>
    </citation>
    <scope>NUCLEOTIDE SEQUENCE [LARGE SCALE GENOMIC DNA]</scope>
    <source>
        <strain evidence="2 3">DSM 23061</strain>
    </source>
</reference>
<feature type="transmembrane region" description="Helical" evidence="1">
    <location>
        <begin position="85"/>
        <end position="113"/>
    </location>
</feature>
<keyword evidence="1" id="KW-1133">Transmembrane helix</keyword>
<dbReference type="AlphaFoldDB" id="A0A3Q9BQU1"/>
<keyword evidence="3" id="KW-1185">Reference proteome</keyword>
<name>A0A3Q9BQU1_9BURK</name>
<evidence type="ECO:0000313" key="3">
    <source>
        <dbReference type="Proteomes" id="UP000275663"/>
    </source>
</evidence>
<dbReference type="RefSeq" id="WP_126127818.1">
    <property type="nucleotide sequence ID" value="NZ_CP034464.1"/>
</dbReference>
<protein>
    <submittedName>
        <fullName evidence="2">Uncharacterized protein</fullName>
    </submittedName>
</protein>
<dbReference type="Proteomes" id="UP000275663">
    <property type="component" value="Chromosome"/>
</dbReference>
<evidence type="ECO:0000313" key="2">
    <source>
        <dbReference type="EMBL" id="AZP12437.1"/>
    </source>
</evidence>
<accession>A0A3Q9BQU1</accession>
<evidence type="ECO:0000256" key="1">
    <source>
        <dbReference type="SAM" id="Phobius"/>
    </source>
</evidence>
<gene>
    <name evidence="2" type="ORF">EJN92_10735</name>
</gene>
<keyword evidence="1" id="KW-0472">Membrane</keyword>
<keyword evidence="1" id="KW-0812">Transmembrane</keyword>
<dbReference type="KEGG" id="upv:EJN92_10735"/>
<organism evidence="2 3">
    <name type="scientific">Undibacterium parvum</name>
    <dbReference type="NCBI Taxonomy" id="401471"/>
    <lineage>
        <taxon>Bacteria</taxon>
        <taxon>Pseudomonadati</taxon>
        <taxon>Pseudomonadota</taxon>
        <taxon>Betaproteobacteria</taxon>
        <taxon>Burkholderiales</taxon>
        <taxon>Oxalobacteraceae</taxon>
        <taxon>Undibacterium</taxon>
    </lineage>
</organism>
<feature type="transmembrane region" description="Helical" evidence="1">
    <location>
        <begin position="33"/>
        <end position="55"/>
    </location>
</feature>